<dbReference type="InterPro" id="IPR047187">
    <property type="entry name" value="SF1_C_Upf1"/>
</dbReference>
<dbReference type="Pfam" id="PF13087">
    <property type="entry name" value="AAA_12"/>
    <property type="match status" value="1"/>
</dbReference>
<dbReference type="EMBL" id="JADWYR010000001">
    <property type="protein sequence ID" value="MBG9376889.1"/>
    <property type="molecule type" value="Genomic_DNA"/>
</dbReference>
<dbReference type="CDD" id="cd18808">
    <property type="entry name" value="SF1_C_Upf1"/>
    <property type="match status" value="1"/>
</dbReference>
<dbReference type="InterPro" id="IPR041677">
    <property type="entry name" value="DNA2/NAM7_AAA_11"/>
</dbReference>
<dbReference type="PANTHER" id="PTHR43788:SF8">
    <property type="entry name" value="DNA-BINDING PROTEIN SMUBP-2"/>
    <property type="match status" value="1"/>
</dbReference>
<organism evidence="7 8">
    <name type="scientific">Panacibacter microcysteis</name>
    <dbReference type="NCBI Taxonomy" id="2793269"/>
    <lineage>
        <taxon>Bacteria</taxon>
        <taxon>Pseudomonadati</taxon>
        <taxon>Bacteroidota</taxon>
        <taxon>Chitinophagia</taxon>
        <taxon>Chitinophagales</taxon>
        <taxon>Chitinophagaceae</taxon>
        <taxon>Panacibacter</taxon>
    </lineage>
</organism>
<dbReference type="GO" id="GO:0005524">
    <property type="term" value="F:ATP binding"/>
    <property type="evidence" value="ECO:0007669"/>
    <property type="project" value="UniProtKB-KW"/>
</dbReference>
<dbReference type="InterPro" id="IPR027417">
    <property type="entry name" value="P-loop_NTPase"/>
</dbReference>
<keyword evidence="3" id="KW-0378">Hydrolase</keyword>
<dbReference type="InterPro" id="IPR050534">
    <property type="entry name" value="Coronavir_polyprotein_1ab"/>
</dbReference>
<dbReference type="Gene3D" id="3.40.50.300">
    <property type="entry name" value="P-loop containing nucleotide triphosphate hydrolases"/>
    <property type="match status" value="2"/>
</dbReference>
<evidence type="ECO:0000256" key="3">
    <source>
        <dbReference type="ARBA" id="ARBA00022801"/>
    </source>
</evidence>
<dbReference type="Gene3D" id="2.40.30.270">
    <property type="match status" value="1"/>
</dbReference>
<dbReference type="AlphaFoldDB" id="A0A931GXY3"/>
<proteinExistence type="inferred from homology"/>
<reference evidence="7" key="1">
    <citation type="submission" date="2020-11" db="EMBL/GenBank/DDBJ databases">
        <title>Bacterial whole genome sequence for Panacibacter sp. DH6.</title>
        <authorList>
            <person name="Le V."/>
            <person name="Ko S."/>
            <person name="Ahn C.-Y."/>
            <person name="Oh H.-M."/>
        </authorList>
    </citation>
    <scope>NUCLEOTIDE SEQUENCE</scope>
    <source>
        <strain evidence="7">DH6</strain>
    </source>
</reference>
<sequence length="617" mass="68730">MYFRAMAATHPYIKRLLQCIALEEEEQVKQYSLDQQHTLKALKAAGLALHPITVTRKSFGYADYPEISFRLNYPTETNLFKDGAAIECFMQGEEPVKGVLLNLDGKTGEFRLFAPDFPDWIEDNGAGIKLSPDQRTTGIMKTVLNDLENNKRLFSLFEGIHSECVFEQQHVSVTTENVLFRNDQLNESQQQAVAAMMQNEGLLIVHGPPGTGKTTTLAEAIYQMVRAGEKVLVAAPSNTAVDNIAKVLIQQGLPILRVGNTSKVDEQIFAHTPEGRLNNSKQKNEIKQLKIRAEEFRKMALKYKRSFGKAEREQRNLSFKEVKNIRTEIKQLQAYNEQKLYAEASVVLGTPVGLYDAKIGHLKFSTLLIDEAGQCIEPLAWCIFPLAEKYVLAGDHLQLPPTVLSDEAAQLGLNKSILEAAIGATANVYLLNTQYRMRQAIAGFSGNYFYNGLLLTAPHLDNIAEHIYFIDTAGSGFNETSGTDGVSLQNEGELQVVLKLIDTENLAVHNTVLISPYAGQVALAKELLPAAMRISTIDSFQGQEKEIIILSLVRSNDDGAIGFLKDYRRMNVAITRAKEKLYVIGDSATIGGDAFYNSFLSYVEQHGTYRTVWEFEV</sequence>
<evidence type="ECO:0000256" key="1">
    <source>
        <dbReference type="ARBA" id="ARBA00007913"/>
    </source>
</evidence>
<dbReference type="SMART" id="SM00487">
    <property type="entry name" value="DEXDc"/>
    <property type="match status" value="1"/>
</dbReference>
<feature type="domain" description="Helicase ATP-binding" evidence="6">
    <location>
        <begin position="181"/>
        <end position="436"/>
    </location>
</feature>
<dbReference type="SUPFAM" id="SSF52540">
    <property type="entry name" value="P-loop containing nucleoside triphosphate hydrolases"/>
    <property type="match status" value="1"/>
</dbReference>
<keyword evidence="5" id="KW-0067">ATP-binding</keyword>
<comment type="similarity">
    <text evidence="1">Belongs to the DNA2/NAM7 helicase family.</text>
</comment>
<evidence type="ECO:0000256" key="4">
    <source>
        <dbReference type="ARBA" id="ARBA00022806"/>
    </source>
</evidence>
<evidence type="ECO:0000256" key="2">
    <source>
        <dbReference type="ARBA" id="ARBA00022741"/>
    </source>
</evidence>
<dbReference type="Proteomes" id="UP000628448">
    <property type="component" value="Unassembled WGS sequence"/>
</dbReference>
<keyword evidence="4" id="KW-0347">Helicase</keyword>
<dbReference type="PANTHER" id="PTHR43788">
    <property type="entry name" value="DNA2/NAM7 HELICASE FAMILY MEMBER"/>
    <property type="match status" value="1"/>
</dbReference>
<dbReference type="GO" id="GO:0016787">
    <property type="term" value="F:hydrolase activity"/>
    <property type="evidence" value="ECO:0007669"/>
    <property type="project" value="UniProtKB-KW"/>
</dbReference>
<keyword evidence="8" id="KW-1185">Reference proteome</keyword>
<name>A0A931GXY3_9BACT</name>
<dbReference type="InterPro" id="IPR041679">
    <property type="entry name" value="DNA2/NAM7-like_C"/>
</dbReference>
<evidence type="ECO:0000256" key="5">
    <source>
        <dbReference type="ARBA" id="ARBA00022840"/>
    </source>
</evidence>
<dbReference type="Pfam" id="PF13086">
    <property type="entry name" value="AAA_11"/>
    <property type="match status" value="1"/>
</dbReference>
<evidence type="ECO:0000313" key="8">
    <source>
        <dbReference type="Proteomes" id="UP000628448"/>
    </source>
</evidence>
<gene>
    <name evidence="7" type="ORF">I5907_11620</name>
</gene>
<evidence type="ECO:0000313" key="7">
    <source>
        <dbReference type="EMBL" id="MBG9376889.1"/>
    </source>
</evidence>
<evidence type="ECO:0000259" key="6">
    <source>
        <dbReference type="SMART" id="SM00487"/>
    </source>
</evidence>
<keyword evidence="2" id="KW-0547">Nucleotide-binding</keyword>
<dbReference type="InterPro" id="IPR014001">
    <property type="entry name" value="Helicase_ATP-bd"/>
</dbReference>
<dbReference type="GO" id="GO:0043139">
    <property type="term" value="F:5'-3' DNA helicase activity"/>
    <property type="evidence" value="ECO:0007669"/>
    <property type="project" value="TreeGrafter"/>
</dbReference>
<comment type="caution">
    <text evidence="7">The sequence shown here is derived from an EMBL/GenBank/DDBJ whole genome shotgun (WGS) entry which is preliminary data.</text>
</comment>
<accession>A0A931GXY3</accession>
<protein>
    <submittedName>
        <fullName evidence="7">AAA family ATPase</fullName>
    </submittedName>
</protein>